<feature type="region of interest" description="Disordered" evidence="2">
    <location>
        <begin position="179"/>
        <end position="206"/>
    </location>
</feature>
<dbReference type="AlphaFoldDB" id="A0A485L7G1"/>
<evidence type="ECO:0000313" key="3">
    <source>
        <dbReference type="EMBL" id="KAF0691481.1"/>
    </source>
</evidence>
<proteinExistence type="predicted"/>
<dbReference type="EMBL" id="CAADRA010006109">
    <property type="protein sequence ID" value="VFT94063.1"/>
    <property type="molecule type" value="Genomic_DNA"/>
</dbReference>
<reference evidence="4 5" key="1">
    <citation type="submission" date="2019-03" db="EMBL/GenBank/DDBJ databases">
        <authorList>
            <person name="Gaulin E."/>
            <person name="Dumas B."/>
        </authorList>
    </citation>
    <scope>NUCLEOTIDE SEQUENCE [LARGE SCALE GENOMIC DNA]</scope>
    <source>
        <strain evidence="4">CBS 568.67</strain>
    </source>
</reference>
<gene>
    <name evidence="4" type="primary">Aste57867_17307</name>
    <name evidence="3" type="ORF">As57867_017248</name>
    <name evidence="4" type="ORF">ASTE57867_17307</name>
</gene>
<organism evidence="4 5">
    <name type="scientific">Aphanomyces stellatus</name>
    <dbReference type="NCBI Taxonomy" id="120398"/>
    <lineage>
        <taxon>Eukaryota</taxon>
        <taxon>Sar</taxon>
        <taxon>Stramenopiles</taxon>
        <taxon>Oomycota</taxon>
        <taxon>Saprolegniomycetes</taxon>
        <taxon>Saprolegniales</taxon>
        <taxon>Verrucalvaceae</taxon>
        <taxon>Aphanomyces</taxon>
    </lineage>
</organism>
<keyword evidence="5" id="KW-1185">Reference proteome</keyword>
<dbReference type="Proteomes" id="UP000332933">
    <property type="component" value="Unassembled WGS sequence"/>
</dbReference>
<feature type="coiled-coil region" evidence="1">
    <location>
        <begin position="604"/>
        <end position="667"/>
    </location>
</feature>
<feature type="region of interest" description="Disordered" evidence="2">
    <location>
        <begin position="1"/>
        <end position="27"/>
    </location>
</feature>
<evidence type="ECO:0000256" key="1">
    <source>
        <dbReference type="SAM" id="Coils"/>
    </source>
</evidence>
<evidence type="ECO:0000256" key="2">
    <source>
        <dbReference type="SAM" id="MobiDB-lite"/>
    </source>
</evidence>
<name>A0A485L7G1_9STRA</name>
<dbReference type="EMBL" id="VJMH01006088">
    <property type="protein sequence ID" value="KAF0691481.1"/>
    <property type="molecule type" value="Genomic_DNA"/>
</dbReference>
<evidence type="ECO:0000313" key="5">
    <source>
        <dbReference type="Proteomes" id="UP000332933"/>
    </source>
</evidence>
<feature type="coiled-coil region" evidence="1">
    <location>
        <begin position="485"/>
        <end position="512"/>
    </location>
</feature>
<feature type="compositionally biased region" description="Polar residues" evidence="2">
    <location>
        <begin position="179"/>
        <end position="193"/>
    </location>
</feature>
<sequence length="671" mass="74930">MNPRRGSLGPAAAKPKKGPMDDAAPPPAKMKLPVLHVVKGSSPRGSVGDAALTTVFKSDYMLLQHKCDKLERLWGIKAGVKTSCESEFKSVLTNCAQAETIMAREKYASLEEAVCMLSVKIGLNELVDRKMQAMEKLLLQNTILDSSPEHYVTQTATLSRLPTFIAVIDRMVQLQSVANQADTPRDPANSNATGPPPATNQPEQPKPIEHDRATAMVAELQTAQAITAALRAHVHHLQAQVTQLEAKTADGEAKHRLETERWRREIEVLKTECTTQNHTITDLTDRLHASQRALVNASHEVETATCQVKLLQQECHRHDDVVRYLQDEKDAAVDKVQQLECHASSVSLQLCEKEASVLLWKTELETMKQRLQAQIDAMHSDVKAATHGQEAAHAAALADAETQIAQLVETSDGLATLVGTVTEEDDALVARIEASLDCLQTNDPHAFDLSIDGITTLKVGRSLQLAFQLFGERWRDQAQDAAVNSSALHIELEQLEHKLAHKQRELADVRVVLIVMEGLATERLDTIEQLRVQLEEGSVQRSMKESALQQSITSLNQEITCHLESIEQLKKEKREIIHDQCNESEVLVMDSYEEVLKQEFAVMKKAFELKAKQAMDQLETQEKAHFKQMQDLIRKHKEDRMAEEMKAKKMQHDLTTLRDKVKGLEEGALQE</sequence>
<dbReference type="OrthoDB" id="79197at2759"/>
<protein>
    <submittedName>
        <fullName evidence="4">Aste57867_17307 protein</fullName>
    </submittedName>
</protein>
<evidence type="ECO:0000313" key="4">
    <source>
        <dbReference type="EMBL" id="VFT94063.1"/>
    </source>
</evidence>
<accession>A0A485L7G1</accession>
<reference evidence="3" key="2">
    <citation type="submission" date="2019-06" db="EMBL/GenBank/DDBJ databases">
        <title>Genomics analysis of Aphanomyces spp. identifies a new class of oomycete effector associated with host adaptation.</title>
        <authorList>
            <person name="Gaulin E."/>
        </authorList>
    </citation>
    <scope>NUCLEOTIDE SEQUENCE</scope>
    <source>
        <strain evidence="3">CBS 578.67</strain>
    </source>
</reference>
<keyword evidence="1" id="KW-0175">Coiled coil</keyword>